<evidence type="ECO:0000259" key="3">
    <source>
        <dbReference type="PROSITE" id="PS50006"/>
    </source>
</evidence>
<dbReference type="PANTHER" id="PTHR23308">
    <property type="entry name" value="NUCLEAR INHIBITOR OF PROTEIN PHOSPHATASE-1"/>
    <property type="match status" value="1"/>
</dbReference>
<evidence type="ECO:0000256" key="2">
    <source>
        <dbReference type="SAM" id="MobiDB-lite"/>
    </source>
</evidence>
<accession>A0ABN3LCR4</accession>
<gene>
    <name evidence="4" type="ORF">GCM10010406_15960</name>
</gene>
<feature type="region of interest" description="Disordered" evidence="2">
    <location>
        <begin position="1"/>
        <end position="95"/>
    </location>
</feature>
<reference evidence="4 5" key="1">
    <citation type="journal article" date="2019" name="Int. J. Syst. Evol. Microbiol.">
        <title>The Global Catalogue of Microorganisms (GCM) 10K type strain sequencing project: providing services to taxonomists for standard genome sequencing and annotation.</title>
        <authorList>
            <consortium name="The Broad Institute Genomics Platform"/>
            <consortium name="The Broad Institute Genome Sequencing Center for Infectious Disease"/>
            <person name="Wu L."/>
            <person name="Ma J."/>
        </authorList>
    </citation>
    <scope>NUCLEOTIDE SEQUENCE [LARGE SCALE GENOMIC DNA]</scope>
    <source>
        <strain evidence="4 5">JCM 6307</strain>
    </source>
</reference>
<dbReference type="PROSITE" id="PS50006">
    <property type="entry name" value="FHA_DOMAIN"/>
    <property type="match status" value="1"/>
</dbReference>
<dbReference type="SUPFAM" id="SSF49879">
    <property type="entry name" value="SMAD/FHA domain"/>
    <property type="match status" value="1"/>
</dbReference>
<dbReference type="CDD" id="cd22684">
    <property type="entry name" value="FHA_GarA_OdhI-like"/>
    <property type="match status" value="1"/>
</dbReference>
<evidence type="ECO:0000256" key="1">
    <source>
        <dbReference type="ARBA" id="ARBA00022553"/>
    </source>
</evidence>
<dbReference type="Proteomes" id="UP001501358">
    <property type="component" value="Unassembled WGS sequence"/>
</dbReference>
<evidence type="ECO:0000313" key="5">
    <source>
        <dbReference type="Proteomes" id="UP001501358"/>
    </source>
</evidence>
<dbReference type="SMART" id="SM00240">
    <property type="entry name" value="FHA"/>
    <property type="match status" value="1"/>
</dbReference>
<dbReference type="EMBL" id="BAAATA010000006">
    <property type="protein sequence ID" value="GAA2480520.1"/>
    <property type="molecule type" value="Genomic_DNA"/>
</dbReference>
<dbReference type="Pfam" id="PF00498">
    <property type="entry name" value="FHA"/>
    <property type="match status" value="1"/>
</dbReference>
<sequence length="272" mass="28536">MKLFGKLFGKSARQESDGASGRHRAQEGEGESKPLFRDERVTPSGDTPGSPGAFSVDPAGAGRIGSEESSTSSTGGEFGSTAYASDAPAGEPRQEAESMPVCTRCGHRNAEASRFCSNCGAPLRAGAPAERASETTSTISISGLEAYEADVQGQTMPALSPEAQAAVDALPAGSALLVVRRGPNSGSRFLLDSDLTTAGRHPESDIFLDDVTVSRRHVEFRREPGGFTVSDVGSLNGTYVNRERIDSTALANGDEVQIGKYRLVFYASQRGV</sequence>
<name>A0ABN3LCR4_9ACTN</name>
<dbReference type="Gene3D" id="2.60.200.20">
    <property type="match status" value="1"/>
</dbReference>
<feature type="domain" description="FHA" evidence="3">
    <location>
        <begin position="196"/>
        <end position="245"/>
    </location>
</feature>
<dbReference type="Pfam" id="PF13240">
    <property type="entry name" value="Zn_Ribbon_1"/>
    <property type="match status" value="1"/>
</dbReference>
<feature type="compositionally biased region" description="Basic and acidic residues" evidence="2">
    <location>
        <begin position="24"/>
        <end position="41"/>
    </location>
</feature>
<feature type="compositionally biased region" description="Low complexity" evidence="2">
    <location>
        <begin position="67"/>
        <end position="81"/>
    </location>
</feature>
<keyword evidence="5" id="KW-1185">Reference proteome</keyword>
<keyword evidence="1" id="KW-0597">Phosphoprotein</keyword>
<dbReference type="InterPro" id="IPR050923">
    <property type="entry name" value="Cell_Proc_Reg/RNA_Proc"/>
</dbReference>
<organism evidence="4 5">
    <name type="scientific">Streptomyces thermolineatus</name>
    <dbReference type="NCBI Taxonomy" id="44033"/>
    <lineage>
        <taxon>Bacteria</taxon>
        <taxon>Bacillati</taxon>
        <taxon>Actinomycetota</taxon>
        <taxon>Actinomycetes</taxon>
        <taxon>Kitasatosporales</taxon>
        <taxon>Streptomycetaceae</taxon>
        <taxon>Streptomyces</taxon>
    </lineage>
</organism>
<comment type="caution">
    <text evidence="4">The sequence shown here is derived from an EMBL/GenBank/DDBJ whole genome shotgun (WGS) entry which is preliminary data.</text>
</comment>
<dbReference type="InterPro" id="IPR008984">
    <property type="entry name" value="SMAD_FHA_dom_sf"/>
</dbReference>
<dbReference type="InterPro" id="IPR026870">
    <property type="entry name" value="Zinc_ribbon_dom"/>
</dbReference>
<proteinExistence type="predicted"/>
<evidence type="ECO:0000313" key="4">
    <source>
        <dbReference type="EMBL" id="GAA2480520.1"/>
    </source>
</evidence>
<dbReference type="InterPro" id="IPR000253">
    <property type="entry name" value="FHA_dom"/>
</dbReference>
<protein>
    <submittedName>
        <fullName evidence="4">FHA domain-containing protein</fullName>
    </submittedName>
</protein>